<evidence type="ECO:0000313" key="1">
    <source>
        <dbReference type="EMBL" id="CAB5041952.1"/>
    </source>
</evidence>
<proteinExistence type="predicted"/>
<accession>A0A6J7SM84</accession>
<reference evidence="1" key="1">
    <citation type="submission" date="2020-05" db="EMBL/GenBank/DDBJ databases">
        <authorList>
            <person name="Chiriac C."/>
            <person name="Salcher M."/>
            <person name="Ghai R."/>
            <person name="Kavagutti S V."/>
        </authorList>
    </citation>
    <scope>NUCLEOTIDE SEQUENCE</scope>
</reference>
<dbReference type="AlphaFoldDB" id="A0A6J7SM84"/>
<gene>
    <name evidence="1" type="ORF">UFOPK4234_01390</name>
</gene>
<protein>
    <submittedName>
        <fullName evidence="1">Unannotated protein</fullName>
    </submittedName>
</protein>
<dbReference type="EMBL" id="CAFBQA010000102">
    <property type="protein sequence ID" value="CAB5041952.1"/>
    <property type="molecule type" value="Genomic_DNA"/>
</dbReference>
<sequence length="81" mass="8628">MKGNGGHHFAGEGVGALHRVSRRLDIATHLDDAIDADRFGPIQHSANAGTAGATLGKNVEVAVGIHGGNGERQRIWRQLYF</sequence>
<organism evidence="1">
    <name type="scientific">freshwater metagenome</name>
    <dbReference type="NCBI Taxonomy" id="449393"/>
    <lineage>
        <taxon>unclassified sequences</taxon>
        <taxon>metagenomes</taxon>
        <taxon>ecological metagenomes</taxon>
    </lineage>
</organism>
<name>A0A6J7SM84_9ZZZZ</name>